<dbReference type="GO" id="GO:0030494">
    <property type="term" value="P:bacteriochlorophyll biosynthetic process"/>
    <property type="evidence" value="ECO:0007669"/>
    <property type="project" value="InterPro"/>
</dbReference>
<protein>
    <submittedName>
        <fullName evidence="2">Bacteriochlorophyll 4-vinyl reductase</fullName>
    </submittedName>
</protein>
<evidence type="ECO:0000313" key="2">
    <source>
        <dbReference type="EMBL" id="EKF57056.1"/>
    </source>
</evidence>
<dbReference type="eggNOG" id="COG1719">
    <property type="taxonomic scope" value="Bacteria"/>
</dbReference>
<sequence length="234" mass="25609">MELARSGTPTSGGNGARIGPNSLTQTGQALAALFGEKTARRIFDRAGIGHRYADPPGTMLDEREPQRLFAVLRDTLSKEDATHVLAEAGHRTGHYLLAIRIPKPARRLLPHLPTAITARLLVRAISAHAWTFAGSGRFSAEVRGWRQPVVQLAIQNNPLATPGCPWHGAVFERLFATLTATHVSVLHPRCQAKGNDCCEWMITGAIGPLRRPRMSRRAAADRPDREDRPSQASR</sequence>
<proteinExistence type="predicted"/>
<dbReference type="EMBL" id="ALJF01000023">
    <property type="protein sequence ID" value="EKF57056.1"/>
    <property type="molecule type" value="Genomic_DNA"/>
</dbReference>
<dbReference type="STRING" id="1156935.QWE_21991"/>
<dbReference type="Proteomes" id="UP000007123">
    <property type="component" value="Unassembled WGS sequence"/>
</dbReference>
<dbReference type="AlphaFoldDB" id="K2Q7X6"/>
<accession>K2Q7X6</accession>
<feature type="compositionally biased region" description="Basic and acidic residues" evidence="1">
    <location>
        <begin position="218"/>
        <end position="234"/>
    </location>
</feature>
<name>K2Q7X6_9HYPH</name>
<dbReference type="InterPro" id="IPR010249">
    <property type="entry name" value="BchJ"/>
</dbReference>
<dbReference type="SUPFAM" id="SSF111126">
    <property type="entry name" value="Ligand-binding domain in the NO signalling and Golgi transport"/>
    <property type="match status" value="1"/>
</dbReference>
<dbReference type="OrthoDB" id="2080515at2"/>
<dbReference type="NCBIfam" id="TIGR02019">
    <property type="entry name" value="BchJ"/>
    <property type="match status" value="1"/>
</dbReference>
<gene>
    <name evidence="2" type="ORF">QWE_21991</name>
</gene>
<keyword evidence="3" id="KW-1185">Reference proteome</keyword>
<dbReference type="GO" id="GO:0015979">
    <property type="term" value="P:photosynthesis"/>
    <property type="evidence" value="ECO:0007669"/>
    <property type="project" value="InterPro"/>
</dbReference>
<evidence type="ECO:0000256" key="1">
    <source>
        <dbReference type="SAM" id="MobiDB-lite"/>
    </source>
</evidence>
<feature type="region of interest" description="Disordered" evidence="1">
    <location>
        <begin position="211"/>
        <end position="234"/>
    </location>
</feature>
<feature type="region of interest" description="Disordered" evidence="1">
    <location>
        <begin position="1"/>
        <end position="22"/>
    </location>
</feature>
<comment type="caution">
    <text evidence="2">The sequence shown here is derived from an EMBL/GenBank/DDBJ whole genome shotgun (WGS) entry which is preliminary data.</text>
</comment>
<dbReference type="InterPro" id="IPR024096">
    <property type="entry name" value="NO_sig/Golgi_transp_ligand-bd"/>
</dbReference>
<reference evidence="2 3" key="1">
    <citation type="journal article" date="2012" name="J. Bacteriol.">
        <title>Draft Genome Sequence of Agrobacterium albertimagni Strain AOL15.</title>
        <authorList>
            <person name="Trimble W.L."/>
            <person name="Phung le T."/>
            <person name="Meyer F."/>
            <person name="Gilbert J.A."/>
            <person name="Silver S."/>
        </authorList>
    </citation>
    <scope>NUCLEOTIDE SEQUENCE [LARGE SCALE GENOMIC DNA]</scope>
    <source>
        <strain evidence="2 3">AOL15</strain>
    </source>
</reference>
<organism evidence="2 3">
    <name type="scientific">Agrobacterium albertimagni AOL15</name>
    <dbReference type="NCBI Taxonomy" id="1156935"/>
    <lineage>
        <taxon>Bacteria</taxon>
        <taxon>Pseudomonadati</taxon>
        <taxon>Pseudomonadota</taxon>
        <taxon>Alphaproteobacteria</taxon>
        <taxon>Hyphomicrobiales</taxon>
        <taxon>Rhizobiaceae</taxon>
        <taxon>Rhizobium/Agrobacterium group</taxon>
        <taxon>Agrobacterium</taxon>
    </lineage>
</organism>
<evidence type="ECO:0000313" key="3">
    <source>
        <dbReference type="Proteomes" id="UP000007123"/>
    </source>
</evidence>